<dbReference type="InterPro" id="IPR036250">
    <property type="entry name" value="AcylCo_DH-like_C"/>
</dbReference>
<feature type="domain" description="Acyl-CoA dehydrogenase C-terminal" evidence="5">
    <location>
        <begin position="242"/>
        <end position="361"/>
    </location>
</feature>
<dbReference type="Gene3D" id="2.40.110.10">
    <property type="entry name" value="Butyryl-CoA Dehydrogenase, subunit A, domain 2"/>
    <property type="match status" value="1"/>
</dbReference>
<evidence type="ECO:0000259" key="4">
    <source>
        <dbReference type="Pfam" id="PF02771"/>
    </source>
</evidence>
<dbReference type="PIRSF" id="PIRSF016578">
    <property type="entry name" value="HsaA"/>
    <property type="match status" value="1"/>
</dbReference>
<dbReference type="Gene3D" id="1.10.540.10">
    <property type="entry name" value="Acyl-CoA dehydrogenase/oxidase, N-terminal domain"/>
    <property type="match status" value="1"/>
</dbReference>
<dbReference type="AlphaFoldDB" id="A0A212RQZ0"/>
<dbReference type="InterPro" id="IPR037069">
    <property type="entry name" value="AcylCoA_DH/ox_N_sf"/>
</dbReference>
<accession>A0A212RQZ0</accession>
<evidence type="ECO:0000259" key="3">
    <source>
        <dbReference type="Pfam" id="PF02770"/>
    </source>
</evidence>
<dbReference type="CDD" id="cd00567">
    <property type="entry name" value="ACAD"/>
    <property type="match status" value="1"/>
</dbReference>
<dbReference type="SUPFAM" id="SSF56645">
    <property type="entry name" value="Acyl-CoA dehydrogenase NM domain-like"/>
    <property type="match status" value="1"/>
</dbReference>
<name>A0A212RQZ0_9PROT</name>
<dbReference type="RefSeq" id="WP_088562437.1">
    <property type="nucleotide sequence ID" value="NZ_FYEH01000012.1"/>
</dbReference>
<reference evidence="6 7" key="1">
    <citation type="submission" date="2017-06" db="EMBL/GenBank/DDBJ databases">
        <authorList>
            <person name="Kim H.J."/>
            <person name="Triplett B.A."/>
        </authorList>
    </citation>
    <scope>NUCLEOTIDE SEQUENCE [LARGE SCALE GENOMIC DNA]</scope>
    <source>
        <strain evidence="6 7">B29T1</strain>
    </source>
</reference>
<dbReference type="Gene3D" id="1.20.140.10">
    <property type="entry name" value="Butyryl-CoA Dehydrogenase, subunit A, domain 3"/>
    <property type="match status" value="1"/>
</dbReference>
<dbReference type="InterPro" id="IPR013107">
    <property type="entry name" value="Acyl-CoA_DH_C"/>
</dbReference>
<dbReference type="Pfam" id="PF02771">
    <property type="entry name" value="Acyl-CoA_dh_N"/>
    <property type="match status" value="1"/>
</dbReference>
<evidence type="ECO:0000256" key="1">
    <source>
        <dbReference type="ARBA" id="ARBA00022630"/>
    </source>
</evidence>
<dbReference type="InterPro" id="IPR013786">
    <property type="entry name" value="AcylCoA_DH/ox_N"/>
</dbReference>
<dbReference type="GO" id="GO:0050660">
    <property type="term" value="F:flavin adenine dinucleotide binding"/>
    <property type="evidence" value="ECO:0007669"/>
    <property type="project" value="InterPro"/>
</dbReference>
<dbReference type="Pfam" id="PF02770">
    <property type="entry name" value="Acyl-CoA_dh_M"/>
    <property type="match status" value="1"/>
</dbReference>
<gene>
    <name evidence="6" type="ORF">SAMN07250955_11268</name>
</gene>
<feature type="domain" description="Acyl-CoA dehydrogenase/oxidase N-terminal" evidence="4">
    <location>
        <begin position="15"/>
        <end position="84"/>
    </location>
</feature>
<keyword evidence="1" id="KW-0285">Flavoprotein</keyword>
<dbReference type="InterPro" id="IPR046373">
    <property type="entry name" value="Acyl-CoA_Oxase/DH_mid-dom_sf"/>
</dbReference>
<dbReference type="Proteomes" id="UP000197065">
    <property type="component" value="Unassembled WGS sequence"/>
</dbReference>
<sequence>MTRPMDPPDLAEALGAEFAKTAADHDRTGTLPLENFAKLRQAGLLALTAPTSLGGQGAGLGVARAVIGHIAHGDPSTALVLAMQYINLAILPNSAWPRAIVERVVRDAVQSGALINALRVEPELGTPSRGGMPATTARRTEDGWALSGRKIYSTGSYGLTYGIVWAKTDEPEPRVGPFLVPMRSPGLKIVETWNQLGMRATASHDVILDDVVVPKDHAVDIRPPAEWASREPQQIVWMSVLIGALYDGVARAGRDWLVKFLRERVPANLGKPLGSLPRIQEAVGAIERLLLTNAHLLASAAAAGDGQILTPNDALLIKTTVTENAIDVVQSALKLTGNHGLAQANPLERHLRNVLCGRIHSPQADMADLAAGRQALEA</sequence>
<dbReference type="Pfam" id="PF08028">
    <property type="entry name" value="Acyl-CoA_dh_2"/>
    <property type="match status" value="1"/>
</dbReference>
<feature type="domain" description="Acyl-CoA oxidase/dehydrogenase middle" evidence="3">
    <location>
        <begin position="131"/>
        <end position="211"/>
    </location>
</feature>
<keyword evidence="7" id="KW-1185">Reference proteome</keyword>
<evidence type="ECO:0000256" key="2">
    <source>
        <dbReference type="ARBA" id="ARBA00023002"/>
    </source>
</evidence>
<dbReference type="OrthoDB" id="2986495at2"/>
<organism evidence="6 7">
    <name type="scientific">Arboricoccus pini</name>
    <dbReference type="NCBI Taxonomy" id="1963835"/>
    <lineage>
        <taxon>Bacteria</taxon>
        <taxon>Pseudomonadati</taxon>
        <taxon>Pseudomonadota</taxon>
        <taxon>Alphaproteobacteria</taxon>
        <taxon>Geminicoccales</taxon>
        <taxon>Geminicoccaceae</taxon>
        <taxon>Arboricoccus</taxon>
    </lineage>
</organism>
<protein>
    <submittedName>
        <fullName evidence="6">Acyl-CoA dehydrogenase</fullName>
    </submittedName>
</protein>
<dbReference type="PANTHER" id="PTHR43831:SF1">
    <property type="entry name" value="ISOBUTYRYL-COA DEHYDROGENASE, MITOCHONDRIAL"/>
    <property type="match status" value="1"/>
</dbReference>
<evidence type="ECO:0000259" key="5">
    <source>
        <dbReference type="Pfam" id="PF08028"/>
    </source>
</evidence>
<dbReference type="SUPFAM" id="SSF47203">
    <property type="entry name" value="Acyl-CoA dehydrogenase C-terminal domain-like"/>
    <property type="match status" value="1"/>
</dbReference>
<dbReference type="GO" id="GO:0016627">
    <property type="term" value="F:oxidoreductase activity, acting on the CH-CH group of donors"/>
    <property type="evidence" value="ECO:0007669"/>
    <property type="project" value="InterPro"/>
</dbReference>
<proteinExistence type="predicted"/>
<evidence type="ECO:0000313" key="7">
    <source>
        <dbReference type="Proteomes" id="UP000197065"/>
    </source>
</evidence>
<dbReference type="InterPro" id="IPR052547">
    <property type="entry name" value="Mito_Isobutyryl-CoADH"/>
</dbReference>
<dbReference type="InterPro" id="IPR006091">
    <property type="entry name" value="Acyl-CoA_Oxase/DH_mid-dom"/>
</dbReference>
<evidence type="ECO:0000313" key="6">
    <source>
        <dbReference type="EMBL" id="SNB74952.1"/>
    </source>
</evidence>
<dbReference type="PANTHER" id="PTHR43831">
    <property type="entry name" value="ISOBUTYRYL-COA DEHYDROGENASE"/>
    <property type="match status" value="1"/>
</dbReference>
<keyword evidence="2" id="KW-0560">Oxidoreductase</keyword>
<dbReference type="EMBL" id="FYEH01000012">
    <property type="protein sequence ID" value="SNB74952.1"/>
    <property type="molecule type" value="Genomic_DNA"/>
</dbReference>
<dbReference type="InterPro" id="IPR009100">
    <property type="entry name" value="AcylCoA_DH/oxidase_NM_dom_sf"/>
</dbReference>